<evidence type="ECO:0000259" key="4">
    <source>
        <dbReference type="PROSITE" id="PS51755"/>
    </source>
</evidence>
<dbReference type="Pfam" id="PF00486">
    <property type="entry name" value="Trans_reg_C"/>
    <property type="match status" value="1"/>
</dbReference>
<dbReference type="PROSITE" id="PS51755">
    <property type="entry name" value="OMPR_PHOB"/>
    <property type="match status" value="1"/>
</dbReference>
<feature type="transmembrane region" description="Helical" evidence="3">
    <location>
        <begin position="154"/>
        <end position="173"/>
    </location>
</feature>
<keyword evidence="3" id="KW-0472">Membrane</keyword>
<dbReference type="PROSITE" id="PS51257">
    <property type="entry name" value="PROKAR_LIPOPROTEIN"/>
    <property type="match status" value="1"/>
</dbReference>
<keyword evidence="3" id="KW-0812">Transmembrane</keyword>
<name>A0A2K9PQC5_9FLAO</name>
<dbReference type="KEGG" id="fek:C1H87_11420"/>
<accession>A0A2K9PQC5</accession>
<evidence type="ECO:0000256" key="1">
    <source>
        <dbReference type="ARBA" id="ARBA00023125"/>
    </source>
</evidence>
<proteinExistence type="predicted"/>
<evidence type="ECO:0000313" key="6">
    <source>
        <dbReference type="Proteomes" id="UP000235826"/>
    </source>
</evidence>
<dbReference type="CDD" id="cd00383">
    <property type="entry name" value="trans_reg_C"/>
    <property type="match status" value="1"/>
</dbReference>
<dbReference type="AlphaFoldDB" id="A0A2K9PQC5"/>
<organism evidence="5 6">
    <name type="scientific">Flavivirga eckloniae</name>
    <dbReference type="NCBI Taxonomy" id="1803846"/>
    <lineage>
        <taxon>Bacteria</taxon>
        <taxon>Pseudomonadati</taxon>
        <taxon>Bacteroidota</taxon>
        <taxon>Flavobacteriia</taxon>
        <taxon>Flavobacteriales</taxon>
        <taxon>Flavobacteriaceae</taxon>
        <taxon>Flavivirga</taxon>
    </lineage>
</organism>
<dbReference type="SMART" id="SM00862">
    <property type="entry name" value="Trans_reg_C"/>
    <property type="match status" value="1"/>
</dbReference>
<dbReference type="InterPro" id="IPR036388">
    <property type="entry name" value="WH-like_DNA-bd_sf"/>
</dbReference>
<dbReference type="Gene3D" id="1.10.10.10">
    <property type="entry name" value="Winged helix-like DNA-binding domain superfamily/Winged helix DNA-binding domain"/>
    <property type="match status" value="1"/>
</dbReference>
<dbReference type="InterPro" id="IPR016032">
    <property type="entry name" value="Sig_transdc_resp-reg_C-effctor"/>
</dbReference>
<dbReference type="OrthoDB" id="7556122at2"/>
<protein>
    <submittedName>
        <fullName evidence="5">Winged helix family transcriptional regulator</fullName>
    </submittedName>
</protein>
<gene>
    <name evidence="5" type="ORF">C1H87_11420</name>
</gene>
<evidence type="ECO:0000256" key="2">
    <source>
        <dbReference type="PROSITE-ProRule" id="PRU01091"/>
    </source>
</evidence>
<dbReference type="SUPFAM" id="SSF46894">
    <property type="entry name" value="C-terminal effector domain of the bipartite response regulators"/>
    <property type="match status" value="1"/>
</dbReference>
<dbReference type="EMBL" id="CP025791">
    <property type="protein sequence ID" value="AUP79280.1"/>
    <property type="molecule type" value="Genomic_DNA"/>
</dbReference>
<dbReference type="GO" id="GO:0006355">
    <property type="term" value="P:regulation of DNA-templated transcription"/>
    <property type="evidence" value="ECO:0007669"/>
    <property type="project" value="InterPro"/>
</dbReference>
<evidence type="ECO:0000256" key="3">
    <source>
        <dbReference type="SAM" id="Phobius"/>
    </source>
</evidence>
<sequence length="284" mass="32593">MMKQLIFSFYIILLLALIGCNDDTTQHHFSETVKIALRDAGNTLLLANNDSTSLVLPIIKIEENRYELAFQNKLSITPDSLVVAVSNSLKAAKLPKQYIVEVVNCNNDEVSYSFQIKGSKEKDIVSCLGRKLPADCYTIQVLFFENKPWLTTKMYMTLFMLLACILIYAFFYVKKRNTKTPVEDTVPYSKIGDYKFYKDQNKLIKEAVEIKLSAKECELMSMLSANQNQVVKRDVLVKEIWEDHGVFVDRSLDTFISKLRKKFKNDNTINIINVHGVGYKLEVL</sequence>
<keyword evidence="6" id="KW-1185">Reference proteome</keyword>
<dbReference type="GO" id="GO:0000160">
    <property type="term" value="P:phosphorelay signal transduction system"/>
    <property type="evidence" value="ECO:0007669"/>
    <property type="project" value="InterPro"/>
</dbReference>
<keyword evidence="3" id="KW-1133">Transmembrane helix</keyword>
<dbReference type="GO" id="GO:0003677">
    <property type="term" value="F:DNA binding"/>
    <property type="evidence" value="ECO:0007669"/>
    <property type="project" value="UniProtKB-UniRule"/>
</dbReference>
<reference evidence="5 6" key="1">
    <citation type="submission" date="2018-01" db="EMBL/GenBank/DDBJ databases">
        <title>Complete genome sequence of Flavivirga eckloniae ECD14 isolated from seaweed Ecklonia cava.</title>
        <authorList>
            <person name="Lee J.H."/>
            <person name="Baik K.S."/>
            <person name="Seong C.N."/>
        </authorList>
    </citation>
    <scope>NUCLEOTIDE SEQUENCE [LARGE SCALE GENOMIC DNA]</scope>
    <source>
        <strain evidence="5 6">ECD14</strain>
    </source>
</reference>
<keyword evidence="1 2" id="KW-0238">DNA-binding</keyword>
<dbReference type="InterPro" id="IPR001867">
    <property type="entry name" value="OmpR/PhoB-type_DNA-bd"/>
</dbReference>
<feature type="domain" description="OmpR/PhoB-type" evidence="4">
    <location>
        <begin position="186"/>
        <end position="283"/>
    </location>
</feature>
<evidence type="ECO:0000313" key="5">
    <source>
        <dbReference type="EMBL" id="AUP79280.1"/>
    </source>
</evidence>
<feature type="DNA-binding region" description="OmpR/PhoB-type" evidence="2">
    <location>
        <begin position="186"/>
        <end position="283"/>
    </location>
</feature>
<dbReference type="RefSeq" id="WP_102755935.1">
    <property type="nucleotide sequence ID" value="NZ_CP025791.1"/>
</dbReference>
<dbReference type="Proteomes" id="UP000235826">
    <property type="component" value="Chromosome"/>
</dbReference>